<sequence>AEPVTRSPEIWDGHHRVPGRPLPQRMAPAEDSRPDAGAVQLCAPEEGLQPVGNLPEMMKISRWLEATKVQERANTSLDLETQMEKQSVTGSQNVQAAREPVPAGQEKPSDMPPPSERTA</sequence>
<feature type="compositionally biased region" description="Polar residues" evidence="1">
    <location>
        <begin position="74"/>
        <end position="95"/>
    </location>
</feature>
<name>A0A091SEF8_NESNO</name>
<keyword evidence="3" id="KW-1185">Reference proteome</keyword>
<accession>A0A091SEF8</accession>
<gene>
    <name evidence="2" type="ORF">N333_02174</name>
</gene>
<feature type="region of interest" description="Disordered" evidence="1">
    <location>
        <begin position="74"/>
        <end position="119"/>
    </location>
</feature>
<reference evidence="2 3" key="1">
    <citation type="submission" date="2014-04" db="EMBL/GenBank/DDBJ databases">
        <title>Genome evolution of avian class.</title>
        <authorList>
            <person name="Zhang G."/>
            <person name="Li C."/>
        </authorList>
    </citation>
    <scope>NUCLEOTIDE SEQUENCE [LARGE SCALE GENOMIC DNA]</scope>
    <source>
        <strain evidence="2">BGI_N333</strain>
    </source>
</reference>
<dbReference type="AlphaFoldDB" id="A0A091SEF8"/>
<protein>
    <submittedName>
        <fullName evidence="2">Uncharacterized protein</fullName>
    </submittedName>
</protein>
<feature type="non-terminal residue" evidence="2">
    <location>
        <position position="119"/>
    </location>
</feature>
<proteinExistence type="predicted"/>
<dbReference type="EMBL" id="KK948951">
    <property type="protein sequence ID" value="KFQ56758.1"/>
    <property type="molecule type" value="Genomic_DNA"/>
</dbReference>
<evidence type="ECO:0000313" key="3">
    <source>
        <dbReference type="Proteomes" id="UP000053840"/>
    </source>
</evidence>
<evidence type="ECO:0000256" key="1">
    <source>
        <dbReference type="SAM" id="MobiDB-lite"/>
    </source>
</evidence>
<evidence type="ECO:0000313" key="2">
    <source>
        <dbReference type="EMBL" id="KFQ56758.1"/>
    </source>
</evidence>
<feature type="region of interest" description="Disordered" evidence="1">
    <location>
        <begin position="1"/>
        <end position="37"/>
    </location>
</feature>
<feature type="non-terminal residue" evidence="2">
    <location>
        <position position="1"/>
    </location>
</feature>
<feature type="compositionally biased region" description="Pro residues" evidence="1">
    <location>
        <begin position="110"/>
        <end position="119"/>
    </location>
</feature>
<dbReference type="Proteomes" id="UP000053840">
    <property type="component" value="Unassembled WGS sequence"/>
</dbReference>
<organism evidence="2 3">
    <name type="scientific">Nestor notabilis</name>
    <name type="common">Kea</name>
    <dbReference type="NCBI Taxonomy" id="176057"/>
    <lineage>
        <taxon>Eukaryota</taxon>
        <taxon>Metazoa</taxon>
        <taxon>Chordata</taxon>
        <taxon>Craniata</taxon>
        <taxon>Vertebrata</taxon>
        <taxon>Euteleostomi</taxon>
        <taxon>Archelosauria</taxon>
        <taxon>Archosauria</taxon>
        <taxon>Dinosauria</taxon>
        <taxon>Saurischia</taxon>
        <taxon>Theropoda</taxon>
        <taxon>Coelurosauria</taxon>
        <taxon>Aves</taxon>
        <taxon>Neognathae</taxon>
        <taxon>Neoaves</taxon>
        <taxon>Telluraves</taxon>
        <taxon>Australaves</taxon>
        <taxon>Psittaciformes</taxon>
        <taxon>Psittacidae</taxon>
        <taxon>Nestor</taxon>
    </lineage>
</organism>